<dbReference type="Proteomes" id="UP000228930">
    <property type="component" value="Unassembled WGS sequence"/>
</dbReference>
<gene>
    <name evidence="1" type="ORF">TSA1_19760</name>
</gene>
<comment type="caution">
    <text evidence="1">The sequence shown here is derived from an EMBL/GenBank/DDBJ whole genome shotgun (WGS) entry which is preliminary data.</text>
</comment>
<protein>
    <submittedName>
        <fullName evidence="1">Uncharacterized protein</fullName>
    </submittedName>
</protein>
<evidence type="ECO:0000313" key="2">
    <source>
        <dbReference type="Proteomes" id="UP000228930"/>
    </source>
</evidence>
<accession>A0A2M6UDW8</accession>
<dbReference type="EMBL" id="LFJC01000003">
    <property type="protein sequence ID" value="PIT02738.1"/>
    <property type="molecule type" value="Genomic_DNA"/>
</dbReference>
<evidence type="ECO:0000313" key="1">
    <source>
        <dbReference type="EMBL" id="PIT02738.1"/>
    </source>
</evidence>
<organism evidence="1 2">
    <name type="scientific">Bradyrhizobium nitroreducens</name>
    <dbReference type="NCBI Taxonomy" id="709803"/>
    <lineage>
        <taxon>Bacteria</taxon>
        <taxon>Pseudomonadati</taxon>
        <taxon>Pseudomonadota</taxon>
        <taxon>Alphaproteobacteria</taxon>
        <taxon>Hyphomicrobiales</taxon>
        <taxon>Nitrobacteraceae</taxon>
        <taxon>Bradyrhizobium</taxon>
    </lineage>
</organism>
<sequence length="73" mass="8105">MNIQIEDTHHIDVFDVVDGGMSPIGARQKCFFVSIPGVLVRLKLIPDFLMRLLGCGDSVIIRLARAYIFGEVS</sequence>
<reference evidence="1 2" key="1">
    <citation type="submission" date="2015-06" db="EMBL/GenBank/DDBJ databases">
        <title>Comparative genome analysis of nirS-carrying Bradyrhizobium sp. strains.</title>
        <authorList>
            <person name="Ishii S."/>
            <person name="Jang J."/>
            <person name="Nishizawa T."/>
            <person name="Senoo K."/>
        </authorList>
    </citation>
    <scope>NUCLEOTIDE SEQUENCE [LARGE SCALE GENOMIC DNA]</scope>
    <source>
        <strain evidence="1 2">TSA1</strain>
    </source>
</reference>
<proteinExistence type="predicted"/>
<keyword evidence="2" id="KW-1185">Reference proteome</keyword>
<name>A0A2M6UDW8_9BRAD</name>
<dbReference type="AlphaFoldDB" id="A0A2M6UDW8"/>